<dbReference type="InterPro" id="IPR040442">
    <property type="entry name" value="Pyrv_kinase-like_dom_sf"/>
</dbReference>
<sequence length="297" mass="32243">MASDRSFKTPASHFRSLHKSGDPLILNNVWDIPSLNAVLSLNRTETDTIPRPVRAIATASYAIAECQGFRDEELSYEQNLAAIARLAPVVRAAGLPLSVDLQDGYGSRLEEAIKEVIKLGVVGVNIEDVKGDTQKLYSLEENVSRLKRAIATAEQAGCPDFVVNARCDVFLAWPNDDSARLVQETITRGKAYLAAGATTVFVWGGSKRGLRTVEVEELSKAFEGRLAVKLGWADDALTIGELSKIGVARISVGPSLYLLSTVAIREAAKRMFTKGKLRPDDGMKFEDMMAALGSMRG</sequence>
<dbReference type="CDD" id="cd00377">
    <property type="entry name" value="ICL_PEPM"/>
    <property type="match status" value="1"/>
</dbReference>
<evidence type="ECO:0000313" key="2">
    <source>
        <dbReference type="Proteomes" id="UP000829685"/>
    </source>
</evidence>
<protein>
    <submittedName>
        <fullName evidence="1">Uncharacterized protein</fullName>
    </submittedName>
</protein>
<comment type="caution">
    <text evidence="1">The sequence shown here is derived from an EMBL/GenBank/DDBJ whole genome shotgun (WGS) entry which is preliminary data.</text>
</comment>
<dbReference type="PANTHER" id="PTHR42905:SF16">
    <property type="entry name" value="CARBOXYPHOSPHONOENOLPYRUVATE PHOSPHONOMUTASE-LIKE PROTEIN (AFU_ORTHOLOGUE AFUA_5G07230)"/>
    <property type="match status" value="1"/>
</dbReference>
<dbReference type="Gene3D" id="3.20.20.60">
    <property type="entry name" value="Phosphoenolpyruvate-binding domains"/>
    <property type="match status" value="1"/>
</dbReference>
<dbReference type="PANTHER" id="PTHR42905">
    <property type="entry name" value="PHOSPHOENOLPYRUVATE CARBOXYLASE"/>
    <property type="match status" value="1"/>
</dbReference>
<dbReference type="Proteomes" id="UP000829685">
    <property type="component" value="Unassembled WGS sequence"/>
</dbReference>
<keyword evidence="2" id="KW-1185">Reference proteome</keyword>
<gene>
    <name evidence="1" type="ORF">JX265_007313</name>
</gene>
<dbReference type="InterPro" id="IPR039556">
    <property type="entry name" value="ICL/PEPM"/>
</dbReference>
<dbReference type="EMBL" id="JAFIMR010000018">
    <property type="protein sequence ID" value="KAI1867511.1"/>
    <property type="molecule type" value="Genomic_DNA"/>
</dbReference>
<reference evidence="1" key="1">
    <citation type="submission" date="2021-03" db="EMBL/GenBank/DDBJ databases">
        <title>Revisited historic fungal species revealed as producer of novel bioactive compounds through whole genome sequencing and comparative genomics.</title>
        <authorList>
            <person name="Vignolle G.A."/>
            <person name="Hochenegger N."/>
            <person name="Mach R.L."/>
            <person name="Mach-Aigner A.R."/>
            <person name="Javad Rahimi M."/>
            <person name="Salim K.A."/>
            <person name="Chan C.M."/>
            <person name="Lim L.B.L."/>
            <person name="Cai F."/>
            <person name="Druzhinina I.S."/>
            <person name="U'Ren J.M."/>
            <person name="Derntl C."/>
        </authorList>
    </citation>
    <scope>NUCLEOTIDE SEQUENCE</scope>
    <source>
        <strain evidence="1">TUCIM 5799</strain>
    </source>
</reference>
<dbReference type="InterPro" id="IPR015813">
    <property type="entry name" value="Pyrv/PenolPyrv_kinase-like_dom"/>
</dbReference>
<name>A0A9Q0AL43_9PEZI</name>
<proteinExistence type="predicted"/>
<dbReference type="AlphaFoldDB" id="A0A9Q0AL43"/>
<dbReference type="SUPFAM" id="SSF51621">
    <property type="entry name" value="Phosphoenolpyruvate/pyruvate domain"/>
    <property type="match status" value="1"/>
</dbReference>
<evidence type="ECO:0000313" key="1">
    <source>
        <dbReference type="EMBL" id="KAI1867511.1"/>
    </source>
</evidence>
<dbReference type="GO" id="GO:0003824">
    <property type="term" value="F:catalytic activity"/>
    <property type="evidence" value="ECO:0007669"/>
    <property type="project" value="InterPro"/>
</dbReference>
<organism evidence="1 2">
    <name type="scientific">Neoarthrinium moseri</name>
    <dbReference type="NCBI Taxonomy" id="1658444"/>
    <lineage>
        <taxon>Eukaryota</taxon>
        <taxon>Fungi</taxon>
        <taxon>Dikarya</taxon>
        <taxon>Ascomycota</taxon>
        <taxon>Pezizomycotina</taxon>
        <taxon>Sordariomycetes</taxon>
        <taxon>Xylariomycetidae</taxon>
        <taxon>Amphisphaeriales</taxon>
        <taxon>Apiosporaceae</taxon>
        <taxon>Neoarthrinium</taxon>
    </lineage>
</organism>
<dbReference type="Pfam" id="PF13714">
    <property type="entry name" value="PEP_mutase"/>
    <property type="match status" value="1"/>
</dbReference>
<accession>A0A9Q0AL43</accession>